<proteinExistence type="predicted"/>
<protein>
    <submittedName>
        <fullName evidence="1">Uncharacterized protein</fullName>
    </submittedName>
</protein>
<dbReference type="EMBL" id="CP009402">
    <property type="protein sequence ID" value="AIO01358.1"/>
    <property type="molecule type" value="Genomic_DNA"/>
</dbReference>
<dbReference type="OrthoDB" id="271434at2759"/>
<gene>
    <name evidence="1" type="ORF">LPMP_330650</name>
</gene>
<dbReference type="RefSeq" id="XP_010702158.1">
    <property type="nucleotide sequence ID" value="XM_010703856.1"/>
</dbReference>
<evidence type="ECO:0000313" key="1">
    <source>
        <dbReference type="EMBL" id="AIO01358.1"/>
    </source>
</evidence>
<sequence length="434" mass="48331">MKASSHMLLSTTGSSLASSSHLLATTWENALKHFRRALLECGSPLDIEHSQRIGLLFSKNVGDTNELKRWTSIFDAENVPATALLLKALVNHSQWQTAVKLLDLNKDSGVACELSEALGQCLVARGLWQQTLQLADFLRQCRADVAPRNNTLAPGYTSLLSKREDNDSHQMASNPAFLPKEEKPAYCGFVSAVARACPSKREWKEAVRILHNLEQLVDRETKQKLYEYRIARLVHDGEAYGDVIETSHRELGFRTSPSLVRSLLHCAIATSDYSLTMSCLELLCSFGPAAISVKLFESACRLLVSSDQTWMDKDLARFECVVCEKAALVKERDLQKLISAFCADYDLKIPTFISSLSVLVSSSNAVETPSWMNSITNLDRLASTLLSQNRWEEALQAATLIRNGAAQNDNERVIVNILRETCSSWAKTLQFFTP</sequence>
<accession>A0A088RYY0</accession>
<dbReference type="Proteomes" id="UP000063063">
    <property type="component" value="Chromosome 33"/>
</dbReference>
<dbReference type="eggNOG" id="ENOG502S4X9">
    <property type="taxonomic scope" value="Eukaryota"/>
</dbReference>
<dbReference type="KEGG" id="lpan:LPMP_330650"/>
<dbReference type="AlphaFoldDB" id="A0A088RYY0"/>
<reference evidence="1 2" key="1">
    <citation type="journal article" date="2015" name="Sci. Rep.">
        <title>The genome of Leishmania panamensis: insights into genomics of the L. (Viannia) subgenus.</title>
        <authorList>
            <person name="Llanes A."/>
            <person name="Restrepo C.M."/>
            <person name="Vecchio G.D."/>
            <person name="Anguizola F.J."/>
            <person name="Lleonart R."/>
        </authorList>
    </citation>
    <scope>NUCLEOTIDE SEQUENCE [LARGE SCALE GENOMIC DNA]</scope>
    <source>
        <strain evidence="1 2">MHOM/PA/94/PSC-1</strain>
    </source>
</reference>
<keyword evidence="2" id="KW-1185">Reference proteome</keyword>
<evidence type="ECO:0000313" key="2">
    <source>
        <dbReference type="Proteomes" id="UP000063063"/>
    </source>
</evidence>
<organism evidence="1 2">
    <name type="scientific">Leishmania panamensis</name>
    <dbReference type="NCBI Taxonomy" id="5679"/>
    <lineage>
        <taxon>Eukaryota</taxon>
        <taxon>Discoba</taxon>
        <taxon>Euglenozoa</taxon>
        <taxon>Kinetoplastea</taxon>
        <taxon>Metakinetoplastina</taxon>
        <taxon>Trypanosomatida</taxon>
        <taxon>Trypanosomatidae</taxon>
        <taxon>Leishmaniinae</taxon>
        <taxon>Leishmania</taxon>
        <taxon>Leishmania guyanensis species complex</taxon>
    </lineage>
</organism>
<dbReference type="GeneID" id="22578218"/>
<name>A0A088RYY0_LEIPA</name>
<dbReference type="VEuPathDB" id="TriTrypDB:LPMP_330650"/>